<dbReference type="InterPro" id="IPR051210">
    <property type="entry name" value="Ub_ligase/GEF_domain"/>
</dbReference>
<evidence type="ECO:0000313" key="5">
    <source>
        <dbReference type="Proteomes" id="UP000006727"/>
    </source>
</evidence>
<dbReference type="EnsemblPlants" id="Pp3c21_18100V3.5">
    <property type="protein sequence ID" value="Pp3c21_18100V3.5"/>
    <property type="gene ID" value="Pp3c21_18100"/>
</dbReference>
<dbReference type="PANTHER" id="PTHR22870:SF155">
    <property type="entry name" value="E3 UBIQUITIN-PROTEIN LIGASE HERC1-RELATED"/>
    <property type="match status" value="1"/>
</dbReference>
<organism evidence="4 5">
    <name type="scientific">Physcomitrium patens</name>
    <name type="common">Spreading-leaved earth moss</name>
    <name type="synonym">Physcomitrella patens</name>
    <dbReference type="NCBI Taxonomy" id="3218"/>
    <lineage>
        <taxon>Eukaryota</taxon>
        <taxon>Viridiplantae</taxon>
        <taxon>Streptophyta</taxon>
        <taxon>Embryophyta</taxon>
        <taxon>Bryophyta</taxon>
        <taxon>Bryophytina</taxon>
        <taxon>Bryopsida</taxon>
        <taxon>Funariidae</taxon>
        <taxon>Funariales</taxon>
        <taxon>Funariaceae</taxon>
        <taxon>Physcomitrium</taxon>
    </lineage>
</organism>
<feature type="compositionally biased region" description="Polar residues" evidence="3">
    <location>
        <begin position="185"/>
        <end position="197"/>
    </location>
</feature>
<reference evidence="4" key="3">
    <citation type="submission" date="2020-12" db="UniProtKB">
        <authorList>
            <consortium name="EnsemblPlants"/>
        </authorList>
    </citation>
    <scope>IDENTIFICATION</scope>
</reference>
<dbReference type="EnsemblPlants" id="Pp3c21_18100V3.4">
    <property type="protein sequence ID" value="Pp3c21_18100V3.4"/>
    <property type="gene ID" value="Pp3c21_18100"/>
</dbReference>
<name>A0A7I4C547_PHYPA</name>
<feature type="repeat" description="RCC1" evidence="2">
    <location>
        <begin position="295"/>
        <end position="349"/>
    </location>
</feature>
<dbReference type="PANTHER" id="PTHR22870">
    <property type="entry name" value="REGULATOR OF CHROMOSOME CONDENSATION"/>
    <property type="match status" value="1"/>
</dbReference>
<feature type="region of interest" description="Disordered" evidence="3">
    <location>
        <begin position="621"/>
        <end position="798"/>
    </location>
</feature>
<dbReference type="EMBL" id="ABEU02000021">
    <property type="status" value="NOT_ANNOTATED_CDS"/>
    <property type="molecule type" value="Genomic_DNA"/>
</dbReference>
<dbReference type="Gramene" id="Pp3c21_18100V3.4">
    <property type="protein sequence ID" value="Pp3c21_18100V3.4"/>
    <property type="gene ID" value="Pp3c21_18100"/>
</dbReference>
<dbReference type="AlphaFoldDB" id="A0A7I4C547"/>
<dbReference type="Proteomes" id="UP000006727">
    <property type="component" value="Chromosome 21"/>
</dbReference>
<feature type="repeat" description="RCC1" evidence="2">
    <location>
        <begin position="35"/>
        <end position="108"/>
    </location>
</feature>
<dbReference type="Pfam" id="PF00415">
    <property type="entry name" value="RCC1"/>
    <property type="match status" value="3"/>
</dbReference>
<evidence type="ECO:0000256" key="3">
    <source>
        <dbReference type="SAM" id="MobiDB-lite"/>
    </source>
</evidence>
<reference evidence="4 5" key="2">
    <citation type="journal article" date="2018" name="Plant J.">
        <title>The Physcomitrella patens chromosome-scale assembly reveals moss genome structure and evolution.</title>
        <authorList>
            <person name="Lang D."/>
            <person name="Ullrich K.K."/>
            <person name="Murat F."/>
            <person name="Fuchs J."/>
            <person name="Jenkins J."/>
            <person name="Haas F.B."/>
            <person name="Piednoel M."/>
            <person name="Gundlach H."/>
            <person name="Van Bel M."/>
            <person name="Meyberg R."/>
            <person name="Vives C."/>
            <person name="Morata J."/>
            <person name="Symeonidi A."/>
            <person name="Hiss M."/>
            <person name="Muchero W."/>
            <person name="Kamisugi Y."/>
            <person name="Saleh O."/>
            <person name="Blanc G."/>
            <person name="Decker E.L."/>
            <person name="van Gessel N."/>
            <person name="Grimwood J."/>
            <person name="Hayes R.D."/>
            <person name="Graham S.W."/>
            <person name="Gunter L.E."/>
            <person name="McDaniel S.F."/>
            <person name="Hoernstein S.N.W."/>
            <person name="Larsson A."/>
            <person name="Li F.W."/>
            <person name="Perroud P.F."/>
            <person name="Phillips J."/>
            <person name="Ranjan P."/>
            <person name="Rokshar D.S."/>
            <person name="Rothfels C.J."/>
            <person name="Schneider L."/>
            <person name="Shu S."/>
            <person name="Stevenson D.W."/>
            <person name="Thummler F."/>
            <person name="Tillich M."/>
            <person name="Villarreal Aguilar J.C."/>
            <person name="Widiez T."/>
            <person name="Wong G.K."/>
            <person name="Wymore A."/>
            <person name="Zhang Y."/>
            <person name="Zimmer A.D."/>
            <person name="Quatrano R.S."/>
            <person name="Mayer K.F.X."/>
            <person name="Goodstein D."/>
            <person name="Casacuberta J.M."/>
            <person name="Vandepoele K."/>
            <person name="Reski R."/>
            <person name="Cuming A.C."/>
            <person name="Tuskan G.A."/>
            <person name="Maumus F."/>
            <person name="Salse J."/>
            <person name="Schmutz J."/>
            <person name="Rensing S.A."/>
        </authorList>
    </citation>
    <scope>NUCLEOTIDE SEQUENCE [LARGE SCALE GENOMIC DNA]</scope>
    <source>
        <strain evidence="4 5">cv. Gransden 2004</strain>
    </source>
</reference>
<reference evidence="4 5" key="1">
    <citation type="journal article" date="2008" name="Science">
        <title>The Physcomitrella genome reveals evolutionary insights into the conquest of land by plants.</title>
        <authorList>
            <person name="Rensing S."/>
            <person name="Lang D."/>
            <person name="Zimmer A."/>
            <person name="Terry A."/>
            <person name="Salamov A."/>
            <person name="Shapiro H."/>
            <person name="Nishiyama T."/>
            <person name="Perroud P.-F."/>
            <person name="Lindquist E."/>
            <person name="Kamisugi Y."/>
            <person name="Tanahashi T."/>
            <person name="Sakakibara K."/>
            <person name="Fujita T."/>
            <person name="Oishi K."/>
            <person name="Shin-I T."/>
            <person name="Kuroki Y."/>
            <person name="Toyoda A."/>
            <person name="Suzuki Y."/>
            <person name="Hashimoto A."/>
            <person name="Yamaguchi K."/>
            <person name="Sugano A."/>
            <person name="Kohara Y."/>
            <person name="Fujiyama A."/>
            <person name="Anterola A."/>
            <person name="Aoki S."/>
            <person name="Ashton N."/>
            <person name="Barbazuk W.B."/>
            <person name="Barker E."/>
            <person name="Bennetzen J."/>
            <person name="Bezanilla M."/>
            <person name="Blankenship R."/>
            <person name="Cho S.H."/>
            <person name="Dutcher S."/>
            <person name="Estelle M."/>
            <person name="Fawcett J.A."/>
            <person name="Gundlach H."/>
            <person name="Hanada K."/>
            <person name="Heyl A."/>
            <person name="Hicks K.A."/>
            <person name="Hugh J."/>
            <person name="Lohr M."/>
            <person name="Mayer K."/>
            <person name="Melkozernov A."/>
            <person name="Murata T."/>
            <person name="Nelson D."/>
            <person name="Pils B."/>
            <person name="Prigge M."/>
            <person name="Reiss B."/>
            <person name="Renner T."/>
            <person name="Rombauts S."/>
            <person name="Rushton P."/>
            <person name="Sanderfoot A."/>
            <person name="Schween G."/>
            <person name="Shiu S.-H."/>
            <person name="Stueber K."/>
            <person name="Theodoulou F.L."/>
            <person name="Tu H."/>
            <person name="Van de Peer Y."/>
            <person name="Verrier P.J."/>
            <person name="Waters E."/>
            <person name="Wood A."/>
            <person name="Yang L."/>
            <person name="Cove D."/>
            <person name="Cuming A."/>
            <person name="Hasebe M."/>
            <person name="Lucas S."/>
            <person name="Mishler D.B."/>
            <person name="Reski R."/>
            <person name="Grigoriev I."/>
            <person name="Quatrano R.S."/>
            <person name="Boore J.L."/>
        </authorList>
    </citation>
    <scope>NUCLEOTIDE SEQUENCE [LARGE SCALE GENOMIC DNA]</scope>
    <source>
        <strain evidence="4 5">cv. Gransden 2004</strain>
    </source>
</reference>
<gene>
    <name evidence="4" type="primary">LOC112274125</name>
</gene>
<dbReference type="PROSITE" id="PS50012">
    <property type="entry name" value="RCC1_3"/>
    <property type="match status" value="5"/>
</dbReference>
<proteinExistence type="predicted"/>
<dbReference type="SUPFAM" id="SSF50985">
    <property type="entry name" value="RCC1/BLIP-II"/>
    <property type="match status" value="2"/>
</dbReference>
<feature type="region of interest" description="Disordered" evidence="3">
    <location>
        <begin position="922"/>
        <end position="945"/>
    </location>
</feature>
<feature type="compositionally biased region" description="Basic and acidic residues" evidence="3">
    <location>
        <begin position="775"/>
        <end position="785"/>
    </location>
</feature>
<evidence type="ECO:0000256" key="1">
    <source>
        <dbReference type="ARBA" id="ARBA00022737"/>
    </source>
</evidence>
<feature type="repeat" description="RCC1" evidence="2">
    <location>
        <begin position="227"/>
        <end position="291"/>
    </location>
</feature>
<feature type="compositionally biased region" description="Basic and acidic residues" evidence="3">
    <location>
        <begin position="651"/>
        <end position="668"/>
    </location>
</feature>
<feature type="repeat" description="RCC1" evidence="2">
    <location>
        <begin position="470"/>
        <end position="522"/>
    </location>
</feature>
<dbReference type="Gene3D" id="2.130.10.30">
    <property type="entry name" value="Regulator of chromosome condensation 1/beta-lactamase-inhibitor protein II"/>
    <property type="match status" value="3"/>
</dbReference>
<dbReference type="Pfam" id="PF13540">
    <property type="entry name" value="RCC1_2"/>
    <property type="match status" value="2"/>
</dbReference>
<accession>A0A7I4C547</accession>
<dbReference type="FunCoup" id="A0A7I4C547">
    <property type="interactions" value="675"/>
</dbReference>
<dbReference type="InterPro" id="IPR000408">
    <property type="entry name" value="Reg_chr_condens"/>
</dbReference>
<evidence type="ECO:0000256" key="2">
    <source>
        <dbReference type="PROSITE-ProRule" id="PRU00235"/>
    </source>
</evidence>
<feature type="region of interest" description="Disordered" evidence="3">
    <location>
        <begin position="185"/>
        <end position="205"/>
    </location>
</feature>
<protein>
    <submittedName>
        <fullName evidence="4">Uncharacterized protein</fullName>
    </submittedName>
</protein>
<dbReference type="InterPro" id="IPR009091">
    <property type="entry name" value="RCC1/BLIP-II"/>
</dbReference>
<sequence length="982" mass="106811">MMARGLDINYEDPDASTVVQVVVGEAHTLALTASGSVYTWGRGQFGRMGMGVFQDELVPTLIEFEAMAMEHEDSPSSSAHPTDWDSVKRSRISQLAAGAYHSLALAGDGSVWSWGFNVVLILSFTSLNGHGGLIFSTEPPKLNECVNSIWISVPLLNWNMDGQLGRQRAASYPALITFPRSSSFSFDESQANSTSWNEDCRDSDGSNPKVMVVEAGGMMSSAVDDEGGLWLWGAVPEPSAGVRITDSDQYYKSESFELANINQPERVLALRGLKVRRVACGNEHILVLVDGPDGIACYSWGSNAYGQLGLSDFEARDVPTQVTALAAHQVGVIVDFSCGAFHSAIVTMKEDDSSDHGGDSESSSMAGRMHVEQGMASPRLRARVPSDQYLESLASPKGRARQTDRQQLGYPYNAASNNGFRNHSSYGSHSDSNFRGHLPTSSMASWIGNGAMRTQASKRDGLGDGDVRLSTCWTFGQNENGQLGIGTCENSHTPVAVDALPTHERIQTVVCGLFHTAVVTDSGDVWVWGMEGGLGQCPGIGPPGSKSGDALTPVRVFGESSAKCNRITGSKGIACGAAHTVTVSNGGRDLWAWGRGKNGVLGLGHHSDSWFPSPVLWPPGCESSRDSDADGPYDAYRKSSSRASSKGGSRGKGDEIRPYVREVDDNKPPRSSSYSRLPAEAEQYVREVREVESRPPRDGLAIIRKAMESPGRPIRRGDQSPVQISRRGDLSPGQGSKRGDLVLEFPGRLSRGMQSPSRPSRRGDHFWPPMQPEPENPKSFRRETGTEPSSTSISGFKYQVGGTPLQSEDVSSLKAELIECRRYTESLHAAIYGGIESFPIPLTGNSSSPHDSRFNPRKAIGLGSQNSALQDWQDHVEEAPLEELAKLEQFYKGMRNRLKDVLFQRKMEDWCRRVMSGLSAGSYQDPPPVRESYSAQSTPYFEEPGMLAQQRTGVMSDRREMLSPAALAASLAEFRKHSQHRR</sequence>
<dbReference type="Gramene" id="Pp3c21_18100V3.5">
    <property type="protein sequence ID" value="Pp3c21_18100V3.5"/>
    <property type="gene ID" value="Pp3c21_18100"/>
</dbReference>
<feature type="repeat" description="RCC1" evidence="2">
    <location>
        <begin position="523"/>
        <end position="586"/>
    </location>
</feature>
<keyword evidence="5" id="KW-1185">Reference proteome</keyword>
<evidence type="ECO:0000313" key="4">
    <source>
        <dbReference type="EnsemblPlants" id="Pp3c21_18100V3.5"/>
    </source>
</evidence>
<dbReference type="PROSITE" id="PS00626">
    <property type="entry name" value="RCC1_2"/>
    <property type="match status" value="2"/>
</dbReference>
<feature type="compositionally biased region" description="Basic and acidic residues" evidence="3">
    <location>
        <begin position="683"/>
        <end position="697"/>
    </location>
</feature>
<keyword evidence="1" id="KW-0677">Repeat</keyword>